<dbReference type="PANTHER" id="PTHR30472">
    <property type="entry name" value="FERRIC ENTEROBACTIN TRANSPORT SYSTEM PERMEASE PROTEIN"/>
    <property type="match status" value="1"/>
</dbReference>
<dbReference type="Gene3D" id="1.10.3470.10">
    <property type="entry name" value="ABC transporter involved in vitamin B12 uptake, BtuC"/>
    <property type="match status" value="1"/>
</dbReference>
<dbReference type="GO" id="GO:0022857">
    <property type="term" value="F:transmembrane transporter activity"/>
    <property type="evidence" value="ECO:0007669"/>
    <property type="project" value="InterPro"/>
</dbReference>
<feature type="transmembrane region" description="Helical" evidence="13">
    <location>
        <begin position="189"/>
        <end position="207"/>
    </location>
</feature>
<dbReference type="AlphaFoldDB" id="A0A429XE38"/>
<evidence type="ECO:0000256" key="6">
    <source>
        <dbReference type="ARBA" id="ARBA00022692"/>
    </source>
</evidence>
<dbReference type="GO" id="GO:0033214">
    <property type="term" value="P:siderophore-iron import into cell"/>
    <property type="evidence" value="ECO:0007669"/>
    <property type="project" value="TreeGrafter"/>
</dbReference>
<name>A0A429XE38_SIMTE</name>
<evidence type="ECO:0000256" key="1">
    <source>
        <dbReference type="ARBA" id="ARBA00004651"/>
    </source>
</evidence>
<comment type="similarity">
    <text evidence="2">Belongs to the binding-protein-dependent transport system permease family. FecCD subfamily.</text>
</comment>
<accession>A0A429XE38</accession>
<comment type="function">
    <text evidence="10">Part of the binding-protein-dependent transport system for heme-iron. Responsible for the translocation of the substrate across the membrane.</text>
</comment>
<keyword evidence="7 13" id="KW-1133">Transmembrane helix</keyword>
<evidence type="ECO:0000256" key="10">
    <source>
        <dbReference type="ARBA" id="ARBA00025320"/>
    </source>
</evidence>
<keyword evidence="8" id="KW-0408">Iron</keyword>
<evidence type="ECO:0000313" key="15">
    <source>
        <dbReference type="Proteomes" id="UP000287296"/>
    </source>
</evidence>
<feature type="transmembrane region" description="Helical" evidence="13">
    <location>
        <begin position="5"/>
        <end position="23"/>
    </location>
</feature>
<evidence type="ECO:0000313" key="14">
    <source>
        <dbReference type="EMBL" id="RST61622.1"/>
    </source>
</evidence>
<keyword evidence="4" id="KW-0813">Transport</keyword>
<evidence type="ECO:0000256" key="12">
    <source>
        <dbReference type="ARBA" id="ARBA00031465"/>
    </source>
</evidence>
<keyword evidence="9 13" id="KW-0472">Membrane</keyword>
<dbReference type="PANTHER" id="PTHR30472:SF21">
    <property type="entry name" value="HEME-IRON TRANSPORT SYSTEM PERMEASE PROTEIN ISDF-RELATED"/>
    <property type="match status" value="1"/>
</dbReference>
<protein>
    <recommendedName>
        <fullName evidence="3">Probable heme-iron transport system permease protein IsdF</fullName>
    </recommendedName>
    <alternativeName>
        <fullName evidence="12">Iron-regulated surface determinant protein F</fullName>
    </alternativeName>
    <alternativeName>
        <fullName evidence="11">Staphylococcal iron-regulated protein G</fullName>
    </alternativeName>
</protein>
<dbReference type="OrthoDB" id="9811721at2"/>
<evidence type="ECO:0000256" key="4">
    <source>
        <dbReference type="ARBA" id="ARBA00022448"/>
    </source>
</evidence>
<feature type="transmembrane region" description="Helical" evidence="13">
    <location>
        <begin position="227"/>
        <end position="257"/>
    </location>
</feature>
<gene>
    <name evidence="14" type="ORF">D5F11_001730</name>
</gene>
<evidence type="ECO:0000256" key="9">
    <source>
        <dbReference type="ARBA" id="ARBA00023136"/>
    </source>
</evidence>
<feature type="transmembrane region" description="Helical" evidence="13">
    <location>
        <begin position="300"/>
        <end position="318"/>
    </location>
</feature>
<dbReference type="InterPro" id="IPR000522">
    <property type="entry name" value="ABC_transptr_permease_BtuC"/>
</dbReference>
<keyword evidence="6 13" id="KW-0812">Transmembrane</keyword>
<dbReference type="GO" id="GO:0005886">
    <property type="term" value="C:plasma membrane"/>
    <property type="evidence" value="ECO:0007669"/>
    <property type="project" value="UniProtKB-SubCell"/>
</dbReference>
<dbReference type="RefSeq" id="WP_120115783.1">
    <property type="nucleotide sequence ID" value="NZ_BORI01000013.1"/>
</dbReference>
<organism evidence="14 15">
    <name type="scientific">Siminovitchia terrae</name>
    <name type="common">Bacillus terrae</name>
    <dbReference type="NCBI Taxonomy" id="1914933"/>
    <lineage>
        <taxon>Bacteria</taxon>
        <taxon>Bacillati</taxon>
        <taxon>Bacillota</taxon>
        <taxon>Bacilli</taxon>
        <taxon>Bacillales</taxon>
        <taxon>Bacillaceae</taxon>
        <taxon>Siminovitchia</taxon>
    </lineage>
</organism>
<evidence type="ECO:0000256" key="13">
    <source>
        <dbReference type="SAM" id="Phobius"/>
    </source>
</evidence>
<evidence type="ECO:0000256" key="2">
    <source>
        <dbReference type="ARBA" id="ARBA00007935"/>
    </source>
</evidence>
<evidence type="ECO:0000256" key="11">
    <source>
        <dbReference type="ARBA" id="ARBA00031149"/>
    </source>
</evidence>
<reference evidence="14 15" key="1">
    <citation type="submission" date="2018-12" db="EMBL/GenBank/DDBJ databases">
        <authorList>
            <person name="Sun L."/>
            <person name="Chen Z."/>
        </authorList>
    </citation>
    <scope>NUCLEOTIDE SEQUENCE [LARGE SCALE GENOMIC DNA]</scope>
    <source>
        <strain evidence="14 15">LMG 29736</strain>
    </source>
</reference>
<dbReference type="SUPFAM" id="SSF81345">
    <property type="entry name" value="ABC transporter involved in vitamin B12 uptake, BtuC"/>
    <property type="match status" value="1"/>
</dbReference>
<sequence length="327" mass="35162">MKKKWLSFITIIVLLMIALIYSVNTGSIQVSFGELINGLITGTNGDVQVIRDLRLPRIIIAVFAGASLSVSGVLLQAVMRNPLAEPGIIGVSSGAGFMAMLLVAIFPTLYFYMPLFAFLGGALAFFLVYSISWKSGLDPLRMILIGVAINAIFTSLSQTFNYRGSYTTSMVQEVTTSTLAMKKWSDVEIMVIYGTVGLILALAVYAWCNYLGLEDKTAKSLGFNVNLARFLISAIAVLLASIATATAGLFVFVGLLVPHIGRILVGTDHKVLIPFSALLGALLILLSDTLGRTLIAPNEIPASIIMALIGGPFLIFLLRKSDRIYGN</sequence>
<feature type="transmembrane region" description="Helical" evidence="13">
    <location>
        <begin position="269"/>
        <end position="288"/>
    </location>
</feature>
<dbReference type="EMBL" id="QYTW02000001">
    <property type="protein sequence ID" value="RST61622.1"/>
    <property type="molecule type" value="Genomic_DNA"/>
</dbReference>
<feature type="transmembrane region" description="Helical" evidence="13">
    <location>
        <begin position="87"/>
        <end position="106"/>
    </location>
</feature>
<dbReference type="CDD" id="cd06550">
    <property type="entry name" value="TM_ABC_iron-siderophores_like"/>
    <property type="match status" value="1"/>
</dbReference>
<comment type="caution">
    <text evidence="14">The sequence shown here is derived from an EMBL/GenBank/DDBJ whole genome shotgun (WGS) entry which is preliminary data.</text>
</comment>
<comment type="subcellular location">
    <subcellularLocation>
        <location evidence="1">Cell membrane</location>
        <topology evidence="1">Multi-pass membrane protein</topology>
    </subcellularLocation>
</comment>
<dbReference type="Proteomes" id="UP000287296">
    <property type="component" value="Unassembled WGS sequence"/>
</dbReference>
<dbReference type="InterPro" id="IPR037294">
    <property type="entry name" value="ABC_BtuC-like"/>
</dbReference>
<dbReference type="Pfam" id="PF01032">
    <property type="entry name" value="FecCD"/>
    <property type="match status" value="1"/>
</dbReference>
<keyword evidence="5" id="KW-1003">Cell membrane</keyword>
<dbReference type="FunFam" id="1.10.3470.10:FF:000001">
    <property type="entry name" value="Vitamin B12 ABC transporter permease BtuC"/>
    <property type="match status" value="1"/>
</dbReference>
<feature type="transmembrane region" description="Helical" evidence="13">
    <location>
        <begin position="112"/>
        <end position="132"/>
    </location>
</feature>
<evidence type="ECO:0000256" key="3">
    <source>
        <dbReference type="ARBA" id="ARBA00018524"/>
    </source>
</evidence>
<evidence type="ECO:0000256" key="7">
    <source>
        <dbReference type="ARBA" id="ARBA00022989"/>
    </source>
</evidence>
<proteinExistence type="inferred from homology"/>
<evidence type="ECO:0000256" key="5">
    <source>
        <dbReference type="ARBA" id="ARBA00022475"/>
    </source>
</evidence>
<evidence type="ECO:0000256" key="8">
    <source>
        <dbReference type="ARBA" id="ARBA00023004"/>
    </source>
</evidence>
<feature type="transmembrane region" description="Helical" evidence="13">
    <location>
        <begin position="55"/>
        <end position="75"/>
    </location>
</feature>